<dbReference type="InterPro" id="IPR029044">
    <property type="entry name" value="Nucleotide-diphossugar_trans"/>
</dbReference>
<organism evidence="2 3">
    <name type="scientific">Acetobacter estunensis</name>
    <dbReference type="NCBI Taxonomy" id="104097"/>
    <lineage>
        <taxon>Bacteria</taxon>
        <taxon>Pseudomonadati</taxon>
        <taxon>Pseudomonadota</taxon>
        <taxon>Alphaproteobacteria</taxon>
        <taxon>Acetobacterales</taxon>
        <taxon>Acetobacteraceae</taxon>
        <taxon>Acetobacter</taxon>
    </lineage>
</organism>
<name>A0A967BBN6_9PROT</name>
<dbReference type="RefSeq" id="WP_166315421.1">
    <property type="nucleotide sequence ID" value="NZ_WOTH01000015.1"/>
</dbReference>
<dbReference type="SUPFAM" id="SSF53448">
    <property type="entry name" value="Nucleotide-diphospho-sugar transferases"/>
    <property type="match status" value="1"/>
</dbReference>
<dbReference type="AlphaFoldDB" id="A0A967BBN6"/>
<evidence type="ECO:0000259" key="1">
    <source>
        <dbReference type="Pfam" id="PF00535"/>
    </source>
</evidence>
<accession>A0A967BBN6</accession>
<dbReference type="InterPro" id="IPR001173">
    <property type="entry name" value="Glyco_trans_2-like"/>
</dbReference>
<proteinExistence type="predicted"/>
<keyword evidence="3" id="KW-1185">Reference proteome</keyword>
<evidence type="ECO:0000313" key="3">
    <source>
        <dbReference type="Proteomes" id="UP000597459"/>
    </source>
</evidence>
<feature type="domain" description="Glycosyltransferase 2-like" evidence="1">
    <location>
        <begin position="10"/>
        <end position="140"/>
    </location>
</feature>
<sequence>MSHPEEIATCVVTVTYGERVPLLARVLRAAFQCGARYAVVVDNGTPATSKKALVDLQNELGREAMEIIALPRNEGSAGGFHAGLRRVAQLRDMRFVWVLDDDNLPEENALSVLMDRWTQLGAHETDAMMCFRKEKRAYRKVLVRKTLHWVEPDAFFDFNLAHLWNGGKRRAHIEKGCIELGVAAYGGLWFARAWLDRIALPPERFHLYFDDYAFSRQIPEHGGRIWLCPDSRLNDIDISWQVNRDEIHPWLEPTTEERRIFCTIRNRLWLERPVVRSRSLHMVNMALYLGVKVIGANLGAMARRFRSAPVFVRRFRLIGRAIRAGLS</sequence>
<dbReference type="Proteomes" id="UP000597459">
    <property type="component" value="Unassembled WGS sequence"/>
</dbReference>
<gene>
    <name evidence="2" type="ORF">GOB87_08855</name>
</gene>
<dbReference type="Pfam" id="PF00535">
    <property type="entry name" value="Glycos_transf_2"/>
    <property type="match status" value="1"/>
</dbReference>
<dbReference type="EMBL" id="WOTH01000015">
    <property type="protein sequence ID" value="NHO54063.1"/>
    <property type="molecule type" value="Genomic_DNA"/>
</dbReference>
<evidence type="ECO:0000313" key="2">
    <source>
        <dbReference type="EMBL" id="NHO54063.1"/>
    </source>
</evidence>
<protein>
    <submittedName>
        <fullName evidence="2">Glycosyltransferase</fullName>
    </submittedName>
</protein>
<comment type="caution">
    <text evidence="2">The sequence shown here is derived from an EMBL/GenBank/DDBJ whole genome shotgun (WGS) entry which is preliminary data.</text>
</comment>
<dbReference type="Gene3D" id="3.90.550.10">
    <property type="entry name" value="Spore Coat Polysaccharide Biosynthesis Protein SpsA, Chain A"/>
    <property type="match status" value="1"/>
</dbReference>
<reference evidence="2" key="1">
    <citation type="submission" date="2019-11" db="EMBL/GenBank/DDBJ databases">
        <title>Description of new Acetobacter species.</title>
        <authorList>
            <person name="Cleenwerck I."/>
            <person name="Sombolestani A.S."/>
        </authorList>
    </citation>
    <scope>NUCLEOTIDE SEQUENCE</scope>
    <source>
        <strain evidence="2">LMG 1626</strain>
    </source>
</reference>